<reference evidence="2" key="1">
    <citation type="submission" date="2007-04" db="EMBL/GenBank/DDBJ databases">
        <title>Annotation of Pediculus humanus corporis strain USDA.</title>
        <authorList>
            <person name="Kirkness E."/>
            <person name="Hannick L."/>
            <person name="Hass B."/>
            <person name="Bruggner R."/>
            <person name="Lawson D."/>
            <person name="Bidwell S."/>
            <person name="Joardar V."/>
            <person name="Caler E."/>
            <person name="Walenz B."/>
            <person name="Inman J."/>
            <person name="Schobel S."/>
            <person name="Galinsky K."/>
            <person name="Amedeo P."/>
            <person name="Strausberg R."/>
        </authorList>
    </citation>
    <scope>NUCLEOTIDE SEQUENCE</scope>
    <source>
        <strain evidence="2">USDA</strain>
    </source>
</reference>
<dbReference type="InParanoid" id="E0VBB2"/>
<sequence>MQSEIGKCSTPSTSSCSNTNLQDATKSYRHERETVEFSVKGPVGISLNDDSITNSGCAVLDLIFSMPSQVGEITFRNYYTMWLSILVKINLNFSDNDNTGNNTSNASSANNCKSDTTTDWIKSVPKKIIMPYPHYETGSQDIVCIPATESIVEWKNLVAMRLILRQPSPVWKTFHVEEINVYKDLPRRGANKESPAESLMLLVKKQTIASLKWIPKTEHVPNETFGAYEFTFG</sequence>
<dbReference type="VEuPathDB" id="VectorBase:PHUM055940"/>
<dbReference type="PANTHER" id="PTHR31239:SF2">
    <property type="entry name" value="NICOLIN-1"/>
    <property type="match status" value="1"/>
</dbReference>
<gene>
    <name evidence="3" type="primary">8239057</name>
    <name evidence="2" type="ORF">Phum_PHUM055940</name>
</gene>
<protein>
    <recommendedName>
        <fullName evidence="5">Nicolin-1</fullName>
    </recommendedName>
</protein>
<dbReference type="EMBL" id="AAZO01000656">
    <property type="status" value="NOT_ANNOTATED_CDS"/>
    <property type="molecule type" value="Genomic_DNA"/>
</dbReference>
<dbReference type="Proteomes" id="UP000009046">
    <property type="component" value="Unassembled WGS sequence"/>
</dbReference>
<evidence type="ECO:0008006" key="5">
    <source>
        <dbReference type="Google" id="ProtNLM"/>
    </source>
</evidence>
<reference evidence="2" key="2">
    <citation type="submission" date="2007-04" db="EMBL/GenBank/DDBJ databases">
        <title>The genome of the human body louse.</title>
        <authorList>
            <consortium name="The Human Body Louse Genome Consortium"/>
            <person name="Kirkness E."/>
            <person name="Walenz B."/>
            <person name="Hass B."/>
            <person name="Bruggner R."/>
            <person name="Strausberg R."/>
        </authorList>
    </citation>
    <scope>NUCLEOTIDE SEQUENCE</scope>
    <source>
        <strain evidence="2">USDA</strain>
    </source>
</reference>
<dbReference type="STRING" id="121224.E0VBB2"/>
<dbReference type="eggNOG" id="ENOG502QQWA">
    <property type="taxonomic scope" value="Eukaryota"/>
</dbReference>
<accession>E0VBB2</accession>
<reference evidence="3" key="3">
    <citation type="submission" date="2021-02" db="UniProtKB">
        <authorList>
            <consortium name="EnsemblMetazoa"/>
        </authorList>
    </citation>
    <scope>IDENTIFICATION</scope>
    <source>
        <strain evidence="3">USDA</strain>
    </source>
</reference>
<name>E0VBB2_PEDHC</name>
<dbReference type="PANTHER" id="PTHR31239">
    <property type="entry name" value="NICOLIN 1"/>
    <property type="match status" value="1"/>
</dbReference>
<evidence type="ECO:0000313" key="2">
    <source>
        <dbReference type="EMBL" id="EEB10668.1"/>
    </source>
</evidence>
<dbReference type="OrthoDB" id="73161at2759"/>
<keyword evidence="4" id="KW-1185">Reference proteome</keyword>
<evidence type="ECO:0000256" key="1">
    <source>
        <dbReference type="SAM" id="MobiDB-lite"/>
    </source>
</evidence>
<dbReference type="GO" id="GO:0005654">
    <property type="term" value="C:nucleoplasm"/>
    <property type="evidence" value="ECO:0007669"/>
    <property type="project" value="TreeGrafter"/>
</dbReference>
<feature type="region of interest" description="Disordered" evidence="1">
    <location>
        <begin position="1"/>
        <end position="20"/>
    </location>
</feature>
<dbReference type="EMBL" id="DS235023">
    <property type="protein sequence ID" value="EEB10668.1"/>
    <property type="molecule type" value="Genomic_DNA"/>
</dbReference>
<evidence type="ECO:0000313" key="3">
    <source>
        <dbReference type="EnsemblMetazoa" id="PHUM055940-PA"/>
    </source>
</evidence>
<dbReference type="AlphaFoldDB" id="E0VBB2"/>
<feature type="compositionally biased region" description="Low complexity" evidence="1">
    <location>
        <begin position="8"/>
        <end position="20"/>
    </location>
</feature>
<dbReference type="InterPro" id="IPR040235">
    <property type="entry name" value="Nicolin-1"/>
</dbReference>
<dbReference type="KEGG" id="phu:Phum_PHUM055940"/>
<dbReference type="EnsemblMetazoa" id="PHUM055940-RA">
    <property type="protein sequence ID" value="PHUM055940-PA"/>
    <property type="gene ID" value="PHUM055940"/>
</dbReference>
<proteinExistence type="predicted"/>
<evidence type="ECO:0000313" key="4">
    <source>
        <dbReference type="Proteomes" id="UP000009046"/>
    </source>
</evidence>
<organism>
    <name type="scientific">Pediculus humanus subsp. corporis</name>
    <name type="common">Body louse</name>
    <dbReference type="NCBI Taxonomy" id="121224"/>
    <lineage>
        <taxon>Eukaryota</taxon>
        <taxon>Metazoa</taxon>
        <taxon>Ecdysozoa</taxon>
        <taxon>Arthropoda</taxon>
        <taxon>Hexapoda</taxon>
        <taxon>Insecta</taxon>
        <taxon>Pterygota</taxon>
        <taxon>Neoptera</taxon>
        <taxon>Paraneoptera</taxon>
        <taxon>Psocodea</taxon>
        <taxon>Troctomorpha</taxon>
        <taxon>Phthiraptera</taxon>
        <taxon>Anoplura</taxon>
        <taxon>Pediculidae</taxon>
        <taxon>Pediculus</taxon>
    </lineage>
</organism>
<dbReference type="GeneID" id="8239057"/>
<dbReference type="RefSeq" id="XP_002423406.1">
    <property type="nucleotide sequence ID" value="XM_002423361.1"/>
</dbReference>
<dbReference type="CTD" id="8239057"/>
<dbReference type="HOGENOM" id="CLU_1191128_0_0_1"/>
<dbReference type="OMA" id="HTETASH"/>